<organism evidence="1 2">
    <name type="scientific">Helianthus annuus</name>
    <name type="common">Common sunflower</name>
    <dbReference type="NCBI Taxonomy" id="4232"/>
    <lineage>
        <taxon>Eukaryota</taxon>
        <taxon>Viridiplantae</taxon>
        <taxon>Streptophyta</taxon>
        <taxon>Embryophyta</taxon>
        <taxon>Tracheophyta</taxon>
        <taxon>Spermatophyta</taxon>
        <taxon>Magnoliopsida</taxon>
        <taxon>eudicotyledons</taxon>
        <taxon>Gunneridae</taxon>
        <taxon>Pentapetalae</taxon>
        <taxon>asterids</taxon>
        <taxon>campanulids</taxon>
        <taxon>Asterales</taxon>
        <taxon>Asteraceae</taxon>
        <taxon>Asteroideae</taxon>
        <taxon>Heliantheae alliance</taxon>
        <taxon>Heliantheae</taxon>
        <taxon>Helianthus</taxon>
    </lineage>
</organism>
<name>A0A9K3MVD8_HELAN</name>
<dbReference type="Gramene" id="mRNA:HanXRQr2_Chr12g0535101">
    <property type="protein sequence ID" value="CDS:HanXRQr2_Chr12g0535101.1"/>
    <property type="gene ID" value="HanXRQr2_Chr12g0535101"/>
</dbReference>
<proteinExistence type="predicted"/>
<keyword evidence="2" id="KW-1185">Reference proteome</keyword>
<dbReference type="Proteomes" id="UP000215914">
    <property type="component" value="Unassembled WGS sequence"/>
</dbReference>
<dbReference type="EMBL" id="MNCJ02000327">
    <property type="protein sequence ID" value="KAF5777395.1"/>
    <property type="molecule type" value="Genomic_DNA"/>
</dbReference>
<reference evidence="1" key="1">
    <citation type="journal article" date="2017" name="Nature">
        <title>The sunflower genome provides insights into oil metabolism, flowering and Asterid evolution.</title>
        <authorList>
            <person name="Badouin H."/>
            <person name="Gouzy J."/>
            <person name="Grassa C.J."/>
            <person name="Murat F."/>
            <person name="Staton S.E."/>
            <person name="Cottret L."/>
            <person name="Lelandais-Briere C."/>
            <person name="Owens G.L."/>
            <person name="Carrere S."/>
            <person name="Mayjonade B."/>
            <person name="Legrand L."/>
            <person name="Gill N."/>
            <person name="Kane N.C."/>
            <person name="Bowers J.E."/>
            <person name="Hubner S."/>
            <person name="Bellec A."/>
            <person name="Berard A."/>
            <person name="Berges H."/>
            <person name="Blanchet N."/>
            <person name="Boniface M.C."/>
            <person name="Brunel D."/>
            <person name="Catrice O."/>
            <person name="Chaidir N."/>
            <person name="Claudel C."/>
            <person name="Donnadieu C."/>
            <person name="Faraut T."/>
            <person name="Fievet G."/>
            <person name="Helmstetter N."/>
            <person name="King M."/>
            <person name="Knapp S.J."/>
            <person name="Lai Z."/>
            <person name="Le Paslier M.C."/>
            <person name="Lippi Y."/>
            <person name="Lorenzon L."/>
            <person name="Mandel J.R."/>
            <person name="Marage G."/>
            <person name="Marchand G."/>
            <person name="Marquand E."/>
            <person name="Bret-Mestries E."/>
            <person name="Morien E."/>
            <person name="Nambeesan S."/>
            <person name="Nguyen T."/>
            <person name="Pegot-Espagnet P."/>
            <person name="Pouilly N."/>
            <person name="Raftis F."/>
            <person name="Sallet E."/>
            <person name="Schiex T."/>
            <person name="Thomas J."/>
            <person name="Vandecasteele C."/>
            <person name="Vares D."/>
            <person name="Vear F."/>
            <person name="Vautrin S."/>
            <person name="Crespi M."/>
            <person name="Mangin B."/>
            <person name="Burke J.M."/>
            <person name="Salse J."/>
            <person name="Munos S."/>
            <person name="Vincourt P."/>
            <person name="Rieseberg L.H."/>
            <person name="Langlade N.B."/>
        </authorList>
    </citation>
    <scope>NUCLEOTIDE SEQUENCE</scope>
    <source>
        <tissue evidence="1">Leaves</tissue>
    </source>
</reference>
<dbReference type="AlphaFoldDB" id="A0A9K3MVD8"/>
<accession>A0A9K3MVD8</accession>
<sequence>MALPFLTFELVQLLTRVLKEVKKRVTRTIQLWVFLCLSLANLSIKSHIVSKHLDLQTVIFNFVIPLRPLLECFTCLSIEFLFI</sequence>
<gene>
    <name evidence="1" type="ORF">HanXRQr2_Chr12g0535101</name>
</gene>
<comment type="caution">
    <text evidence="1">The sequence shown here is derived from an EMBL/GenBank/DDBJ whole genome shotgun (WGS) entry which is preliminary data.</text>
</comment>
<reference evidence="1" key="2">
    <citation type="submission" date="2020-06" db="EMBL/GenBank/DDBJ databases">
        <title>Helianthus annuus Genome sequencing and assembly Release 2.</title>
        <authorList>
            <person name="Gouzy J."/>
            <person name="Langlade N."/>
            <person name="Munos S."/>
        </authorList>
    </citation>
    <scope>NUCLEOTIDE SEQUENCE</scope>
    <source>
        <tissue evidence="1">Leaves</tissue>
    </source>
</reference>
<evidence type="ECO:0000313" key="2">
    <source>
        <dbReference type="Proteomes" id="UP000215914"/>
    </source>
</evidence>
<evidence type="ECO:0000313" key="1">
    <source>
        <dbReference type="EMBL" id="KAF5777395.1"/>
    </source>
</evidence>
<protein>
    <submittedName>
        <fullName evidence="1">Uncharacterized protein</fullName>
    </submittedName>
</protein>